<dbReference type="InterPro" id="IPR001029">
    <property type="entry name" value="Flagellin_N"/>
</dbReference>
<dbReference type="Pfam" id="PF00700">
    <property type="entry name" value="Flagellin_C"/>
    <property type="match status" value="1"/>
</dbReference>
<keyword evidence="7" id="KW-1185">Reference proteome</keyword>
<proteinExistence type="inferred from homology"/>
<dbReference type="Gene3D" id="1.20.1330.10">
    <property type="entry name" value="f41 fragment of flagellin, N-terminal domain"/>
    <property type="match status" value="1"/>
</dbReference>
<dbReference type="SUPFAM" id="SSF64518">
    <property type="entry name" value="Phase 1 flagellin"/>
    <property type="match status" value="1"/>
</dbReference>
<reference evidence="6 7" key="1">
    <citation type="submission" date="2016-10" db="EMBL/GenBank/DDBJ databases">
        <authorList>
            <person name="de Groot N.N."/>
        </authorList>
    </citation>
    <scope>NUCLEOTIDE SEQUENCE [LARGE SCALE GENOMIC DNA]</scope>
    <source>
        <strain evidence="6 7">DSM 11443</strain>
    </source>
</reference>
<keyword evidence="6" id="KW-0282">Flagellum</keyword>
<evidence type="ECO:0000259" key="4">
    <source>
        <dbReference type="Pfam" id="PF00669"/>
    </source>
</evidence>
<dbReference type="GO" id="GO:0005576">
    <property type="term" value="C:extracellular region"/>
    <property type="evidence" value="ECO:0007669"/>
    <property type="project" value="UniProtKB-SubCell"/>
</dbReference>
<comment type="subcellular location">
    <subcellularLocation>
        <location evidence="3">Secreted</location>
    </subcellularLocation>
    <subcellularLocation>
        <location evidence="3">Bacterial flagellum</location>
    </subcellularLocation>
</comment>
<name>A0A1I2E1I4_9RHOB</name>
<comment type="similarity">
    <text evidence="1 3">Belongs to the bacterial flagellin family.</text>
</comment>
<dbReference type="AlphaFoldDB" id="A0A1I2E1I4"/>
<dbReference type="GO" id="GO:0005198">
    <property type="term" value="F:structural molecule activity"/>
    <property type="evidence" value="ECO:0007669"/>
    <property type="project" value="UniProtKB-UniRule"/>
</dbReference>
<feature type="domain" description="Flagellin C-terminal" evidence="5">
    <location>
        <begin position="286"/>
        <end position="359"/>
    </location>
</feature>
<organism evidence="6 7">
    <name type="scientific">Sulfitobacter brevis</name>
    <dbReference type="NCBI Taxonomy" id="74348"/>
    <lineage>
        <taxon>Bacteria</taxon>
        <taxon>Pseudomonadati</taxon>
        <taxon>Pseudomonadota</taxon>
        <taxon>Alphaproteobacteria</taxon>
        <taxon>Rhodobacterales</taxon>
        <taxon>Roseobacteraceae</taxon>
        <taxon>Sulfitobacter</taxon>
    </lineage>
</organism>
<keyword evidence="2 3" id="KW-0975">Bacterial flagellum</keyword>
<comment type="function">
    <text evidence="3">Flagellin is the subunit protein which polymerizes to form the filaments of bacterial flagella.</text>
</comment>
<dbReference type="InterPro" id="IPR001492">
    <property type="entry name" value="Flagellin"/>
</dbReference>
<accession>A0A1I2E1I4</accession>
<gene>
    <name evidence="6" type="ORF">SAMN04488523_11169</name>
</gene>
<keyword evidence="6" id="KW-0969">Cilium</keyword>
<dbReference type="EMBL" id="FOMW01000011">
    <property type="protein sequence ID" value="SFE86070.1"/>
    <property type="molecule type" value="Genomic_DNA"/>
</dbReference>
<evidence type="ECO:0000256" key="1">
    <source>
        <dbReference type="ARBA" id="ARBA00005709"/>
    </source>
</evidence>
<dbReference type="GO" id="GO:0009288">
    <property type="term" value="C:bacterial-type flagellum"/>
    <property type="evidence" value="ECO:0007669"/>
    <property type="project" value="UniProtKB-SubCell"/>
</dbReference>
<evidence type="ECO:0000256" key="2">
    <source>
        <dbReference type="ARBA" id="ARBA00023143"/>
    </source>
</evidence>
<protein>
    <recommendedName>
        <fullName evidence="3">Flagellin</fullName>
    </recommendedName>
</protein>
<dbReference type="STRING" id="74348.SAMN04488523_11169"/>
<keyword evidence="6" id="KW-0966">Cell projection</keyword>
<evidence type="ECO:0000256" key="3">
    <source>
        <dbReference type="RuleBase" id="RU362073"/>
    </source>
</evidence>
<dbReference type="InterPro" id="IPR046358">
    <property type="entry name" value="Flagellin_C"/>
</dbReference>
<dbReference type="PANTHER" id="PTHR42792:SF1">
    <property type="entry name" value="FLAGELLAR HOOK-ASSOCIATED PROTEIN 3"/>
    <property type="match status" value="1"/>
</dbReference>
<evidence type="ECO:0000313" key="6">
    <source>
        <dbReference type="EMBL" id="SFE86070.1"/>
    </source>
</evidence>
<sequence length="360" mass="38744">MTWSIGGSSSFQFNFFSRQNVQSTTIALQKAGQEVATGRKADIYEDLGSRASSVMRLRASEADTQTYMKSNALLGNKLQAMLTSLDSARGRIQAVLETTLSNATRPQNGAEVLQQDAKAALESIVATLNISFNGDHLFSGLRSEVPPLTRWSETNATTGLSPADAMASIFGGGPVSAADAAAIADQIDAAFNSADTANPNRNFETTFYGGSPAQTASGQPSKQVNAWVNNGQEVVYGARANDEPFREALKGLAMLAVTDVSKMDDAAYATWMDRVVTSLTKGQEGILQVSARVGFNQQVVETTQTQLTDLSLVRRTQISDYESVDPYEAITRMQSLETQLQASYQVSARLSGMSILNYLR</sequence>
<dbReference type="OrthoDB" id="7312911at2"/>
<feature type="domain" description="Flagellin N-terminal" evidence="4">
    <location>
        <begin position="18"/>
        <end position="140"/>
    </location>
</feature>
<evidence type="ECO:0000259" key="5">
    <source>
        <dbReference type="Pfam" id="PF00700"/>
    </source>
</evidence>
<keyword evidence="3" id="KW-0964">Secreted</keyword>
<dbReference type="Proteomes" id="UP000198977">
    <property type="component" value="Unassembled WGS sequence"/>
</dbReference>
<evidence type="ECO:0000313" key="7">
    <source>
        <dbReference type="Proteomes" id="UP000198977"/>
    </source>
</evidence>
<dbReference type="Pfam" id="PF00669">
    <property type="entry name" value="Flagellin_N"/>
    <property type="match status" value="1"/>
</dbReference>
<dbReference type="RefSeq" id="WP_093924718.1">
    <property type="nucleotide sequence ID" value="NZ_FOMW01000011.1"/>
</dbReference>
<dbReference type="PANTHER" id="PTHR42792">
    <property type="entry name" value="FLAGELLIN"/>
    <property type="match status" value="1"/>
</dbReference>